<dbReference type="PANTHER" id="PTHR11647:SF1">
    <property type="entry name" value="COLLAPSIN RESPONSE MEDIATOR PROTEIN"/>
    <property type="match status" value="1"/>
</dbReference>
<accession>A0AAD8N026</accession>
<comment type="caution">
    <text evidence="7">The sequence shown here is derived from an EMBL/GenBank/DDBJ whole genome shotgun (WGS) entry which is preliminary data.</text>
</comment>
<feature type="domain" description="Amidohydrolase-related" evidence="6">
    <location>
        <begin position="14"/>
        <end position="296"/>
    </location>
</feature>
<dbReference type="SUPFAM" id="SSF51556">
    <property type="entry name" value="Metallo-dependent hydrolases"/>
    <property type="match status" value="1"/>
</dbReference>
<evidence type="ECO:0000256" key="5">
    <source>
        <dbReference type="ARBA" id="ARBA00039113"/>
    </source>
</evidence>
<comment type="cofactor">
    <cofactor evidence="1">
        <name>Zn(2+)</name>
        <dbReference type="ChEBI" id="CHEBI:29105"/>
    </cofactor>
</comment>
<dbReference type="EMBL" id="JAUIZM010000004">
    <property type="protein sequence ID" value="KAK1390962.1"/>
    <property type="molecule type" value="Genomic_DNA"/>
</dbReference>
<keyword evidence="3" id="KW-0597">Phosphoprotein</keyword>
<dbReference type="InterPro" id="IPR050378">
    <property type="entry name" value="Metallo-dep_Hydrolases_sf"/>
</dbReference>
<dbReference type="Proteomes" id="UP001237642">
    <property type="component" value="Unassembled WGS sequence"/>
</dbReference>
<proteinExistence type="inferred from homology"/>
<evidence type="ECO:0000256" key="4">
    <source>
        <dbReference type="ARBA" id="ARBA00036696"/>
    </source>
</evidence>
<comment type="catalytic activity">
    <reaction evidence="4">
        <text>5,6-dihydrouracil + H2O = 3-(carbamoylamino)propanoate + H(+)</text>
        <dbReference type="Rhea" id="RHEA:16121"/>
        <dbReference type="ChEBI" id="CHEBI:11892"/>
        <dbReference type="ChEBI" id="CHEBI:15377"/>
        <dbReference type="ChEBI" id="CHEBI:15378"/>
        <dbReference type="ChEBI" id="CHEBI:15901"/>
        <dbReference type="EC" id="3.5.2.2"/>
    </reaction>
</comment>
<dbReference type="Gene3D" id="3.20.20.140">
    <property type="entry name" value="Metal-dependent hydrolases"/>
    <property type="match status" value="2"/>
</dbReference>
<keyword evidence="8" id="KW-1185">Reference proteome</keyword>
<evidence type="ECO:0000256" key="1">
    <source>
        <dbReference type="ARBA" id="ARBA00001947"/>
    </source>
</evidence>
<dbReference type="EC" id="3.5.2.2" evidence="5"/>
<dbReference type="GO" id="GO:0005829">
    <property type="term" value="C:cytosol"/>
    <property type="evidence" value="ECO:0007669"/>
    <property type="project" value="TreeGrafter"/>
</dbReference>
<evidence type="ECO:0000259" key="6">
    <source>
        <dbReference type="Pfam" id="PF01979"/>
    </source>
</evidence>
<dbReference type="FunFam" id="3.20.20.140:FF:000174">
    <property type="entry name" value="Dihydropyrimidinase-related protein 2"/>
    <property type="match status" value="1"/>
</dbReference>
<dbReference type="Pfam" id="PF01979">
    <property type="entry name" value="Amidohydro_1"/>
    <property type="match status" value="1"/>
</dbReference>
<dbReference type="InterPro" id="IPR006680">
    <property type="entry name" value="Amidohydro-rel"/>
</dbReference>
<comment type="similarity">
    <text evidence="2">Belongs to the metallo-dependent hydrolases superfamily. Hydantoinase/dihydropyrimidinase family.</text>
</comment>
<dbReference type="SUPFAM" id="SSF51338">
    <property type="entry name" value="Composite domain of metallo-dependent hydrolases"/>
    <property type="match status" value="1"/>
</dbReference>
<sequence>MEFMGTETIDDYFSGQDAALAGGTTMHIDFVIPVNGSLPAGFEAYVEKAKSSCMDYGFHMAITKWDDVVSKDMEIMVKEKGINSFKFFMAYKGSLMINDELLLEGFKKCKSLGALAMVHAENGDAVFEGQKRMIELGIMGPEGHALSRPPVRVIGEPVVSGLILDDSSLWDPDFISAAKFVMSPPIRESGHVEALQQALSTGVLQLVGTSHCTFNSTQKVLGIDDFRKIPNGINGIEERMHLVWDTMVESGQISMTDYVRITSTECTRIFNIYPKKGAIMSGSDADIIILNPTSSFEISARSHHSRSDTNLYEGRKGKDGDATTELFTKIKMLAFVKRDKELAFVKRGKEKFHTTPSLLSSRMVEWKARKAHYTKEGSCTTKGNNTKDCPPSSKRCLSHRKSCISLRSNCELLSKFQWNKCRRIITDTRSSLSYESVETLMCVKDWLPDLKDGKSEKVVEDGSSMILKLKMCVGVQFLDFFIRAFPLFIYSRKVVFLKYDNYFSSAIAGQI</sequence>
<protein>
    <recommendedName>
        <fullName evidence="5">dihydropyrimidinase</fullName>
        <ecNumber evidence="5">3.5.2.2</ecNumber>
    </recommendedName>
</protein>
<reference evidence="7" key="2">
    <citation type="submission" date="2023-05" db="EMBL/GenBank/DDBJ databases">
        <authorList>
            <person name="Schelkunov M.I."/>
        </authorList>
    </citation>
    <scope>NUCLEOTIDE SEQUENCE</scope>
    <source>
        <strain evidence="7">Hsosn_3</strain>
        <tissue evidence="7">Leaf</tissue>
    </source>
</reference>
<name>A0AAD8N026_9APIA</name>
<dbReference type="GO" id="GO:0004157">
    <property type="term" value="F:dihydropyrimidinase activity"/>
    <property type="evidence" value="ECO:0007669"/>
    <property type="project" value="UniProtKB-EC"/>
</dbReference>
<evidence type="ECO:0000313" key="8">
    <source>
        <dbReference type="Proteomes" id="UP001237642"/>
    </source>
</evidence>
<reference evidence="7" key="1">
    <citation type="submission" date="2023-02" db="EMBL/GenBank/DDBJ databases">
        <title>Genome of toxic invasive species Heracleum sosnowskyi carries increased number of genes despite the absence of recent whole-genome duplications.</title>
        <authorList>
            <person name="Schelkunov M."/>
            <person name="Shtratnikova V."/>
            <person name="Makarenko M."/>
            <person name="Klepikova A."/>
            <person name="Omelchenko D."/>
            <person name="Novikova G."/>
            <person name="Obukhova E."/>
            <person name="Bogdanov V."/>
            <person name="Penin A."/>
            <person name="Logacheva M."/>
        </authorList>
    </citation>
    <scope>NUCLEOTIDE SEQUENCE</scope>
    <source>
        <strain evidence="7">Hsosn_3</strain>
        <tissue evidence="7">Leaf</tissue>
    </source>
</reference>
<dbReference type="AlphaFoldDB" id="A0AAD8N026"/>
<evidence type="ECO:0000313" key="7">
    <source>
        <dbReference type="EMBL" id="KAK1390962.1"/>
    </source>
</evidence>
<dbReference type="InterPro" id="IPR032466">
    <property type="entry name" value="Metal_Hydrolase"/>
</dbReference>
<gene>
    <name evidence="7" type="ORF">POM88_019140</name>
</gene>
<dbReference type="InterPro" id="IPR011059">
    <property type="entry name" value="Metal-dep_hydrolase_composite"/>
</dbReference>
<dbReference type="GO" id="GO:0006208">
    <property type="term" value="P:pyrimidine nucleobase catabolic process"/>
    <property type="evidence" value="ECO:0007669"/>
    <property type="project" value="TreeGrafter"/>
</dbReference>
<evidence type="ECO:0000256" key="2">
    <source>
        <dbReference type="ARBA" id="ARBA00008829"/>
    </source>
</evidence>
<dbReference type="PANTHER" id="PTHR11647">
    <property type="entry name" value="HYDRANTOINASE/DIHYDROPYRIMIDINASE FAMILY MEMBER"/>
    <property type="match status" value="1"/>
</dbReference>
<evidence type="ECO:0000256" key="3">
    <source>
        <dbReference type="ARBA" id="ARBA00022553"/>
    </source>
</evidence>
<organism evidence="7 8">
    <name type="scientific">Heracleum sosnowskyi</name>
    <dbReference type="NCBI Taxonomy" id="360622"/>
    <lineage>
        <taxon>Eukaryota</taxon>
        <taxon>Viridiplantae</taxon>
        <taxon>Streptophyta</taxon>
        <taxon>Embryophyta</taxon>
        <taxon>Tracheophyta</taxon>
        <taxon>Spermatophyta</taxon>
        <taxon>Magnoliopsida</taxon>
        <taxon>eudicotyledons</taxon>
        <taxon>Gunneridae</taxon>
        <taxon>Pentapetalae</taxon>
        <taxon>asterids</taxon>
        <taxon>campanulids</taxon>
        <taxon>Apiales</taxon>
        <taxon>Apiaceae</taxon>
        <taxon>Apioideae</taxon>
        <taxon>apioid superclade</taxon>
        <taxon>Tordylieae</taxon>
        <taxon>Tordyliinae</taxon>
        <taxon>Heracleum</taxon>
    </lineage>
</organism>
<dbReference type="FunFam" id="3.20.20.140:FF:000217">
    <property type="entry name" value="Dihydropyrimidinase-related protein 1"/>
    <property type="match status" value="1"/>
</dbReference>